<feature type="region of interest" description="Disordered" evidence="1">
    <location>
        <begin position="1"/>
        <end position="58"/>
    </location>
</feature>
<feature type="compositionally biased region" description="Basic residues" evidence="1">
    <location>
        <begin position="19"/>
        <end position="33"/>
    </location>
</feature>
<dbReference type="AlphaFoldDB" id="A0A0N4XZW5"/>
<evidence type="ECO:0000313" key="3">
    <source>
        <dbReference type="Proteomes" id="UP000271162"/>
    </source>
</evidence>
<evidence type="ECO:0000313" key="2">
    <source>
        <dbReference type="EMBL" id="VDL72357.1"/>
    </source>
</evidence>
<proteinExistence type="predicted"/>
<organism evidence="4">
    <name type="scientific">Nippostrongylus brasiliensis</name>
    <name type="common">Rat hookworm</name>
    <dbReference type="NCBI Taxonomy" id="27835"/>
    <lineage>
        <taxon>Eukaryota</taxon>
        <taxon>Metazoa</taxon>
        <taxon>Ecdysozoa</taxon>
        <taxon>Nematoda</taxon>
        <taxon>Chromadorea</taxon>
        <taxon>Rhabditida</taxon>
        <taxon>Rhabditina</taxon>
        <taxon>Rhabditomorpha</taxon>
        <taxon>Strongyloidea</taxon>
        <taxon>Heligmosomidae</taxon>
        <taxon>Nippostrongylus</taxon>
    </lineage>
</organism>
<name>A0A0N4XZW5_NIPBR</name>
<reference evidence="2 3" key="2">
    <citation type="submission" date="2018-11" db="EMBL/GenBank/DDBJ databases">
        <authorList>
            <consortium name="Pathogen Informatics"/>
        </authorList>
    </citation>
    <scope>NUCLEOTIDE SEQUENCE [LARGE SCALE GENOMIC DNA]</scope>
</reference>
<sequence length="171" mass="20311">MQPRSRHYPDRNSSDRSKRGNGSRRKNHRRRRRERDSEDESNSEPSKREDDRPPMVYVADEKTRWTIAESDGDPVYVRDSDAASFVPLPRAESEAEDIVKADDFVLYYRKEDGPELQTSIPLYLAHRNTRNKFRQLSRLVRCYHLYRFTDARTGRMEVFPLWRGGILDDFT</sequence>
<evidence type="ECO:0000256" key="1">
    <source>
        <dbReference type="SAM" id="MobiDB-lite"/>
    </source>
</evidence>
<reference evidence="4" key="1">
    <citation type="submission" date="2017-02" db="UniProtKB">
        <authorList>
            <consortium name="WormBaseParasite"/>
        </authorList>
    </citation>
    <scope>IDENTIFICATION</scope>
</reference>
<dbReference type="Proteomes" id="UP000271162">
    <property type="component" value="Unassembled WGS sequence"/>
</dbReference>
<accession>A0A0N4XZW5</accession>
<keyword evidence="3" id="KW-1185">Reference proteome</keyword>
<dbReference type="WBParaSite" id="NBR_0000876701-mRNA-1">
    <property type="protein sequence ID" value="NBR_0000876701-mRNA-1"/>
    <property type="gene ID" value="NBR_0000876701"/>
</dbReference>
<protein>
    <submittedName>
        <fullName evidence="4">DUF295 domain-containing protein</fullName>
    </submittedName>
</protein>
<gene>
    <name evidence="2" type="ORF">NBR_LOCUS8768</name>
</gene>
<feature type="compositionally biased region" description="Basic and acidic residues" evidence="1">
    <location>
        <begin position="7"/>
        <end position="18"/>
    </location>
</feature>
<dbReference type="OMA" id="EENGARW"/>
<feature type="compositionally biased region" description="Basic and acidic residues" evidence="1">
    <location>
        <begin position="45"/>
        <end position="58"/>
    </location>
</feature>
<dbReference type="EMBL" id="UYSL01020049">
    <property type="protein sequence ID" value="VDL72357.1"/>
    <property type="molecule type" value="Genomic_DNA"/>
</dbReference>
<evidence type="ECO:0000313" key="4">
    <source>
        <dbReference type="WBParaSite" id="NBR_0000876701-mRNA-1"/>
    </source>
</evidence>